<dbReference type="Gene3D" id="3.30.300.30">
    <property type="match status" value="1"/>
</dbReference>
<comment type="caution">
    <text evidence="2">The sequence shown here is derived from an EMBL/GenBank/DDBJ whole genome shotgun (WGS) entry which is preliminary data.</text>
</comment>
<feature type="domain" description="AMP-dependent synthetase/ligase" evidence="1">
    <location>
        <begin position="120"/>
        <end position="315"/>
    </location>
</feature>
<name>A0ABU2HUP4_9RHOB</name>
<dbReference type="Gene3D" id="3.40.50.12780">
    <property type="entry name" value="N-terminal domain of ligase-like"/>
    <property type="match status" value="1"/>
</dbReference>
<dbReference type="RefSeq" id="WP_311161178.1">
    <property type="nucleotide sequence ID" value="NZ_JAVQLW010000002.1"/>
</dbReference>
<dbReference type="PANTHER" id="PTHR43767">
    <property type="entry name" value="LONG-CHAIN-FATTY-ACID--COA LIGASE"/>
    <property type="match status" value="1"/>
</dbReference>
<evidence type="ECO:0000259" key="1">
    <source>
        <dbReference type="Pfam" id="PF00501"/>
    </source>
</evidence>
<dbReference type="InterPro" id="IPR045851">
    <property type="entry name" value="AMP-bd_C_sf"/>
</dbReference>
<dbReference type="PANTHER" id="PTHR43767:SF1">
    <property type="entry name" value="NONRIBOSOMAL PEPTIDE SYNTHASE PES1 (EUROFUNG)-RELATED"/>
    <property type="match status" value="1"/>
</dbReference>
<reference evidence="3" key="1">
    <citation type="submission" date="2023-07" db="EMBL/GenBank/DDBJ databases">
        <title>Paracoccus sp. MBLB3053 whole genome sequence.</title>
        <authorList>
            <person name="Hwang C.Y."/>
            <person name="Cho E.-S."/>
            <person name="Seo M.-J."/>
        </authorList>
    </citation>
    <scope>NUCLEOTIDE SEQUENCE [LARGE SCALE GENOMIC DNA]</scope>
    <source>
        <strain evidence="3">MBLB3053</strain>
    </source>
</reference>
<dbReference type="InterPro" id="IPR000873">
    <property type="entry name" value="AMP-dep_synth/lig_dom"/>
</dbReference>
<dbReference type="PROSITE" id="PS00455">
    <property type="entry name" value="AMP_BINDING"/>
    <property type="match status" value="1"/>
</dbReference>
<keyword evidence="3" id="KW-1185">Reference proteome</keyword>
<accession>A0ABU2HUP4</accession>
<dbReference type="InterPro" id="IPR020845">
    <property type="entry name" value="AMP-binding_CS"/>
</dbReference>
<proteinExistence type="predicted"/>
<dbReference type="InterPro" id="IPR050237">
    <property type="entry name" value="ATP-dep_AMP-bd_enzyme"/>
</dbReference>
<evidence type="ECO:0000313" key="2">
    <source>
        <dbReference type="EMBL" id="MDS9468775.1"/>
    </source>
</evidence>
<evidence type="ECO:0000313" key="3">
    <source>
        <dbReference type="Proteomes" id="UP001269144"/>
    </source>
</evidence>
<protein>
    <submittedName>
        <fullName evidence="2">AMP-binding protein</fullName>
    </submittedName>
</protein>
<sequence>MKKVFTALARHGAERPLEIAFREPDRSITWAALAREVGAQAAGLREAPAVLGIGFSGIDYVISDLAATLAGRRVVPVPSFFATAQVQHLLRDAKAEMLDRLPDPAAYPLPLDYAGGADRVIYTSGTTGQPKGVVLGDRQLEASIAGLAAALRPGSGDRYLSVLPQAQLLEQVCGIFLPILAGAETLICPEGLAALMGGDGAGLARAAEEFGPTITVLAPRQLALWVAALRQGWAKPPSSLRYVAVGGAPTSPALLAEARGLGLPVAEGYGLSEACSVVALTPSNAGSMRVIEGVSVRIDAGEIVISGPTVMQGYLHSDAVQGEWRTGDLGEIENGALRVLGRRDAMILRQSGRNIAPEWIEAAALADPLVPFAALVQVAGDRLVLVLAPAAAPDMQGLVTRLSALPFYARPEHVLMVDARLPGLIRPSGQMDRTHARELAAKREAEWISLRESPDERRLA</sequence>
<dbReference type="SUPFAM" id="SSF56801">
    <property type="entry name" value="Acetyl-CoA synthetase-like"/>
    <property type="match status" value="1"/>
</dbReference>
<organism evidence="2 3">
    <name type="scientific">Paracoccus aurantius</name>
    <dbReference type="NCBI Taxonomy" id="3073814"/>
    <lineage>
        <taxon>Bacteria</taxon>
        <taxon>Pseudomonadati</taxon>
        <taxon>Pseudomonadota</taxon>
        <taxon>Alphaproteobacteria</taxon>
        <taxon>Rhodobacterales</taxon>
        <taxon>Paracoccaceae</taxon>
        <taxon>Paracoccus</taxon>
    </lineage>
</organism>
<dbReference type="InterPro" id="IPR042099">
    <property type="entry name" value="ANL_N_sf"/>
</dbReference>
<dbReference type="EMBL" id="JAVQLW010000002">
    <property type="protein sequence ID" value="MDS9468775.1"/>
    <property type="molecule type" value="Genomic_DNA"/>
</dbReference>
<dbReference type="Pfam" id="PF00501">
    <property type="entry name" value="AMP-binding"/>
    <property type="match status" value="1"/>
</dbReference>
<gene>
    <name evidence="2" type="ORF">RGQ15_14510</name>
</gene>
<dbReference type="Proteomes" id="UP001269144">
    <property type="component" value="Unassembled WGS sequence"/>
</dbReference>